<accession>A0A7U2FC18</accession>
<dbReference type="EMBL" id="CP069035">
    <property type="protein sequence ID" value="QRD02498.1"/>
    <property type="molecule type" value="Genomic_DNA"/>
</dbReference>
<evidence type="ECO:0000313" key="1">
    <source>
        <dbReference type="EMBL" id="QRD02498.1"/>
    </source>
</evidence>
<gene>
    <name evidence="1" type="ORF">JI435_418150</name>
</gene>
<protein>
    <submittedName>
        <fullName evidence="1">Uncharacterized protein</fullName>
    </submittedName>
</protein>
<evidence type="ECO:0000313" key="2">
    <source>
        <dbReference type="Proteomes" id="UP000663193"/>
    </source>
</evidence>
<dbReference type="AlphaFoldDB" id="A0A7U2FC18"/>
<reference evidence="2" key="1">
    <citation type="journal article" date="2021" name="BMC Genomics">
        <title>Chromosome-level genome assembly and manually-curated proteome of model necrotroph Parastagonospora nodorum Sn15 reveals a genome-wide trove of candidate effector homologs, and redundancy of virulence-related functions within an accessory chromosome.</title>
        <authorList>
            <person name="Bertazzoni S."/>
            <person name="Jones D.A.B."/>
            <person name="Phan H.T."/>
            <person name="Tan K.-C."/>
            <person name="Hane J.K."/>
        </authorList>
    </citation>
    <scope>NUCLEOTIDE SEQUENCE [LARGE SCALE GENOMIC DNA]</scope>
    <source>
        <strain evidence="2">SN15 / ATCC MYA-4574 / FGSC 10173)</strain>
    </source>
</reference>
<keyword evidence="2" id="KW-1185">Reference proteome</keyword>
<proteinExistence type="predicted"/>
<dbReference type="Proteomes" id="UP000663193">
    <property type="component" value="Chromosome 13"/>
</dbReference>
<organism evidence="1 2">
    <name type="scientific">Phaeosphaeria nodorum (strain SN15 / ATCC MYA-4574 / FGSC 10173)</name>
    <name type="common">Glume blotch fungus</name>
    <name type="synonym">Parastagonospora nodorum</name>
    <dbReference type="NCBI Taxonomy" id="321614"/>
    <lineage>
        <taxon>Eukaryota</taxon>
        <taxon>Fungi</taxon>
        <taxon>Dikarya</taxon>
        <taxon>Ascomycota</taxon>
        <taxon>Pezizomycotina</taxon>
        <taxon>Dothideomycetes</taxon>
        <taxon>Pleosporomycetidae</taxon>
        <taxon>Pleosporales</taxon>
        <taxon>Pleosporineae</taxon>
        <taxon>Phaeosphaeriaceae</taxon>
        <taxon>Parastagonospora</taxon>
    </lineage>
</organism>
<name>A0A7U2FC18_PHANO</name>
<sequence>MHVDSIKSTLLQYSTIVEDSIDNARMYVTSADSQSLSVLGTSVSRSGAQPWACSPLRAARKQARH</sequence>
<dbReference type="VEuPathDB" id="FungiDB:JI435_418150"/>